<feature type="domain" description="Purine catabolism PurC-like" evidence="2">
    <location>
        <begin position="12"/>
        <end position="119"/>
    </location>
</feature>
<comment type="caution">
    <text evidence="4">The sequence shown here is derived from an EMBL/GenBank/DDBJ whole genome shotgun (WGS) entry which is preliminary data.</text>
</comment>
<feature type="region of interest" description="Disordered" evidence="1">
    <location>
        <begin position="229"/>
        <end position="280"/>
    </location>
</feature>
<name>A0ABV1K4Q9_9PSEU</name>
<dbReference type="RefSeq" id="WP_349296503.1">
    <property type="nucleotide sequence ID" value="NZ_JBEDNQ010000001.1"/>
</dbReference>
<evidence type="ECO:0000256" key="1">
    <source>
        <dbReference type="SAM" id="MobiDB-lite"/>
    </source>
</evidence>
<dbReference type="PANTHER" id="PTHR33744">
    <property type="entry name" value="CARBOHYDRATE DIACID REGULATOR"/>
    <property type="match status" value="1"/>
</dbReference>
<dbReference type="Pfam" id="PF07905">
    <property type="entry name" value="PucR"/>
    <property type="match status" value="1"/>
</dbReference>
<accession>A0ABV1K4Q9</accession>
<keyword evidence="5" id="KW-1185">Reference proteome</keyword>
<dbReference type="EMBL" id="JBEDNQ010000001">
    <property type="protein sequence ID" value="MEQ3549428.1"/>
    <property type="molecule type" value="Genomic_DNA"/>
</dbReference>
<dbReference type="InterPro" id="IPR042070">
    <property type="entry name" value="PucR_C-HTH_sf"/>
</dbReference>
<dbReference type="Gene3D" id="1.10.10.2840">
    <property type="entry name" value="PucR C-terminal helix-turn-helix domain"/>
    <property type="match status" value="1"/>
</dbReference>
<reference evidence="4 5" key="1">
    <citation type="submission" date="2024-03" db="EMBL/GenBank/DDBJ databases">
        <title>Draft genome sequence of Pseudonocardia nematodicida JCM 31783.</title>
        <authorList>
            <person name="Butdee W."/>
            <person name="Duangmal K."/>
        </authorList>
    </citation>
    <scope>NUCLEOTIDE SEQUENCE [LARGE SCALE GENOMIC DNA]</scope>
    <source>
        <strain evidence="4 5">JCM 31783</strain>
    </source>
</reference>
<feature type="compositionally biased region" description="Low complexity" evidence="1">
    <location>
        <begin position="243"/>
        <end position="264"/>
    </location>
</feature>
<organism evidence="4 5">
    <name type="scientific">Pseudonocardia nematodicida</name>
    <dbReference type="NCBI Taxonomy" id="1206997"/>
    <lineage>
        <taxon>Bacteria</taxon>
        <taxon>Bacillati</taxon>
        <taxon>Actinomycetota</taxon>
        <taxon>Actinomycetes</taxon>
        <taxon>Pseudonocardiales</taxon>
        <taxon>Pseudonocardiaceae</taxon>
        <taxon>Pseudonocardia</taxon>
    </lineage>
</organism>
<feature type="domain" description="PucR C-terminal helix-turn-helix" evidence="3">
    <location>
        <begin position="508"/>
        <end position="565"/>
    </location>
</feature>
<gene>
    <name evidence="4" type="ORF">WIS52_02995</name>
</gene>
<dbReference type="InterPro" id="IPR025736">
    <property type="entry name" value="PucR_C-HTH_dom"/>
</dbReference>
<evidence type="ECO:0000259" key="2">
    <source>
        <dbReference type="Pfam" id="PF07905"/>
    </source>
</evidence>
<evidence type="ECO:0000313" key="4">
    <source>
        <dbReference type="EMBL" id="MEQ3549428.1"/>
    </source>
</evidence>
<evidence type="ECO:0000313" key="5">
    <source>
        <dbReference type="Proteomes" id="UP001494902"/>
    </source>
</evidence>
<dbReference type="InterPro" id="IPR012914">
    <property type="entry name" value="PucR_dom"/>
</dbReference>
<dbReference type="Pfam" id="PF13556">
    <property type="entry name" value="HTH_30"/>
    <property type="match status" value="1"/>
</dbReference>
<dbReference type="PANTHER" id="PTHR33744:SF17">
    <property type="entry name" value="CONSERVED PROTEIN"/>
    <property type="match status" value="1"/>
</dbReference>
<sequence>MLLSELVADLGLRVLHGPGDSLARRVRWVYTTDLPDPSRYLGGGELVLSGLVWHHGPDDSERFVAAVAGAGATALAAGEAAFGEVPADVVDACRRHGLVLLAVPVDVSFGVVTEAVVGALSAARGDRLAHSLGRHRRLLGALAAGAELDELTAEVSAGTGLTCRVLTAGGLVLAGPPLPDPARDALVAAFLTADRLPATAGRHLLVPAGSAISRAAGWLIAAELPGPGRAGGAAPGGAGSGPPDGAAGPGTPHPTARAGAPDGAGRSGPPGGAPEPDPDLVDAVGELAAIAALDRARRRERAAVARPIADDALARTADGEGDRPETRVRLRQAGLEPDGALIVLVLRATGTPEPAGTAVALLTDALADAGPAVVGVHDGAAVAVLAADPPTRTDRGAGPRSAAPAPVSWPDSALAALHRLAPGLGGWRLHAGVSHPSASDALSGALGEALHAAGLAATRPGPVTSARAGEITSHVALLAGVPDDVRRGYAAQVLGPVREHDARSGTGLVATLETFLDESGSWSRTAARLHLHVNTVRYRIGRVEELTGRDLGRFTDRVDLYLALARW</sequence>
<dbReference type="Proteomes" id="UP001494902">
    <property type="component" value="Unassembled WGS sequence"/>
</dbReference>
<proteinExistence type="predicted"/>
<dbReference type="InterPro" id="IPR051448">
    <property type="entry name" value="CdaR-like_regulators"/>
</dbReference>
<evidence type="ECO:0000259" key="3">
    <source>
        <dbReference type="Pfam" id="PF13556"/>
    </source>
</evidence>
<protein>
    <submittedName>
        <fullName evidence="4">PucR family transcriptional regulator</fullName>
    </submittedName>
</protein>
<feature type="compositionally biased region" description="Gly residues" evidence="1">
    <location>
        <begin position="229"/>
        <end position="242"/>
    </location>
</feature>